<reference evidence="2 3" key="1">
    <citation type="submission" date="2013-11" db="EMBL/GenBank/DDBJ databases">
        <title>Single cell genomics of uncultured Tannerella BU063 (oral taxon 286).</title>
        <authorList>
            <person name="Beall C.J."/>
            <person name="Campbell A.G."/>
            <person name="Griffen A.L."/>
            <person name="Podar M."/>
            <person name="Leys E.J."/>
        </authorList>
    </citation>
    <scope>NUCLEOTIDE SEQUENCE [LARGE SCALE GENOMIC DNA]</scope>
    <source>
        <strain evidence="2">Cell 2</strain>
    </source>
</reference>
<accession>W2C201</accession>
<dbReference type="AlphaFoldDB" id="W2C201"/>
<sequence>MSEHGNASPLPTKASRVKAFFRRIGWRDVLVFMCFVLASLCLWFLQALQDDYEINIALPVRYKNIPANMVPAADSPTEVVAKVRDKGTVLLNYLWTGSFSPLEIDVRTLPREASSEELTVTRRILEAGILKHLASSTRLLSFEPSTIRVTYTELGNREIAVEADLTVETEVGFQLSDRVTITPAKVRVYADRAKLDSLRAVRTVPIRLTGLSRTKTLTARLAEIAGVRFEPQSVKVTVPVEEFTEKRLTLHIRCDSVPAGYALRMFPNTAEAVCNVPLSHFKELCEDRLDILIPFREFEAHREEGKITLRLTKKPDWLTDYDLNPDAIEFILEEQ</sequence>
<dbReference type="InterPro" id="IPR012505">
    <property type="entry name" value="YbbR"/>
</dbReference>
<comment type="caution">
    <text evidence="2">The sequence shown here is derived from an EMBL/GenBank/DDBJ whole genome shotgun (WGS) entry which is preliminary data.</text>
</comment>
<dbReference type="InterPro" id="IPR053154">
    <property type="entry name" value="c-di-AMP_regulator"/>
</dbReference>
<dbReference type="PANTHER" id="PTHR37804">
    <property type="entry name" value="CDAA REGULATORY PROTEIN CDAR"/>
    <property type="match status" value="1"/>
</dbReference>
<organism evidence="2 3">
    <name type="scientific">Tannerella sp. oral taxon BU063 isolate Cell 2</name>
    <dbReference type="NCBI Taxonomy" id="1411148"/>
    <lineage>
        <taxon>Bacteria</taxon>
        <taxon>Pseudomonadati</taxon>
        <taxon>Bacteroidota</taxon>
        <taxon>Bacteroidia</taxon>
        <taxon>Bacteroidales</taxon>
        <taxon>Tannerellaceae</taxon>
        <taxon>Tannerella</taxon>
    </lineage>
</organism>
<dbReference type="Proteomes" id="UP000018837">
    <property type="component" value="Unassembled WGS sequence"/>
</dbReference>
<feature type="transmembrane region" description="Helical" evidence="1">
    <location>
        <begin position="24"/>
        <end position="45"/>
    </location>
</feature>
<dbReference type="EMBL" id="AYUF01000489">
    <property type="protein sequence ID" value="ETK01229.1"/>
    <property type="molecule type" value="Genomic_DNA"/>
</dbReference>
<evidence type="ECO:0000313" key="3">
    <source>
        <dbReference type="Proteomes" id="UP000018837"/>
    </source>
</evidence>
<keyword evidence="1" id="KW-0812">Transmembrane</keyword>
<gene>
    <name evidence="2" type="ORF">N425_11110</name>
</gene>
<proteinExistence type="predicted"/>
<dbReference type="PANTHER" id="PTHR37804:SF1">
    <property type="entry name" value="CDAA REGULATORY PROTEIN CDAR"/>
    <property type="match status" value="1"/>
</dbReference>
<evidence type="ECO:0000313" key="2">
    <source>
        <dbReference type="EMBL" id="ETK01229.1"/>
    </source>
</evidence>
<evidence type="ECO:0008006" key="4">
    <source>
        <dbReference type="Google" id="ProtNLM"/>
    </source>
</evidence>
<keyword evidence="1" id="KW-1133">Transmembrane helix</keyword>
<protein>
    <recommendedName>
        <fullName evidence="4">YbbR-like domain-containing protein</fullName>
    </recommendedName>
</protein>
<keyword evidence="1" id="KW-0472">Membrane</keyword>
<dbReference type="Pfam" id="PF07949">
    <property type="entry name" value="YbbR"/>
    <property type="match status" value="1"/>
</dbReference>
<name>W2C201_9BACT</name>
<evidence type="ECO:0000256" key="1">
    <source>
        <dbReference type="SAM" id="Phobius"/>
    </source>
</evidence>
<dbReference type="Gene3D" id="2.170.120.40">
    <property type="entry name" value="YbbR-like domain"/>
    <property type="match status" value="1"/>
</dbReference>
<dbReference type="PATRIC" id="fig|1411148.3.peg.1810"/>